<sequence length="595" mass="70066">MCGILGTNFLNERFDKSLELLYHRGPDFQNSIKIGNKQFGHTRLAIIDLDEEANQPMIFDDILLVFNGEIYNYKELIHVEHLECKTKSDSEVLIRLYQKYGFDFLNKLNGMFSFCIYDMKKDLYFCARDRYGKKPFFYYFKDNKFIFSSSVKSILNLLDYKPNLNKVALSKYMQYFVSFGEDSFYQDIFKLEASTYLIYEPNKSRELQKKKYYKINTYKAIKDEKQALNDIEELLFKSVEYRLNSDVEVASLLSGGIDSSLISALYTKISGKKINTFSIGYNEHKNYCELDYAQITASHINSNHHPVEINQKEYINHFEQTLDMLEEPHGDSAAIPLNILTKQINKAGIKTVLSGEGSDEIFLGYDNYAKFLKYYEFEKSLSNEQNLFLNDIIGALQNNTKESEYLRRIVKKQNLYNSFGEIYTDIQRKRLFKKVPTYKTETAKQDPVDWMSYIDLKIWLGESLLSKVDRISMGNSLEVRTPFLDFNLVNYMFSVESSIKVGDTNKYLLKKIASKYIPNTIINRTKKGFNSPFNEWLNKEYKDKILEVIVEVNNETNLFNHEYILHIYELSKSNKFKQHLYSLFVFSLWYKKEYL</sequence>
<dbReference type="SUPFAM" id="SSF52402">
    <property type="entry name" value="Adenine nucleotide alpha hydrolases-like"/>
    <property type="match status" value="1"/>
</dbReference>
<dbReference type="GO" id="GO:0005829">
    <property type="term" value="C:cytosol"/>
    <property type="evidence" value="ECO:0007669"/>
    <property type="project" value="TreeGrafter"/>
</dbReference>
<evidence type="ECO:0000256" key="5">
    <source>
        <dbReference type="ARBA" id="ARBA00022840"/>
    </source>
</evidence>
<evidence type="ECO:0000313" key="12">
    <source>
        <dbReference type="EMBL" id="KLE06823.1"/>
    </source>
</evidence>
<evidence type="ECO:0000256" key="1">
    <source>
        <dbReference type="ARBA" id="ARBA00005187"/>
    </source>
</evidence>
<keyword evidence="8" id="KW-0061">Asparagine biosynthesis</keyword>
<dbReference type="Gene3D" id="3.60.20.10">
    <property type="entry name" value="Glutamine Phosphoribosylpyrophosphate, subunit 1, domain 1"/>
    <property type="match status" value="1"/>
</dbReference>
<feature type="binding site" evidence="9">
    <location>
        <begin position="354"/>
        <end position="355"/>
    </location>
    <ligand>
        <name>ATP</name>
        <dbReference type="ChEBI" id="CHEBI:30616"/>
    </ligand>
</feature>
<dbReference type="InterPro" id="IPR014729">
    <property type="entry name" value="Rossmann-like_a/b/a_fold"/>
</dbReference>
<dbReference type="InterPro" id="IPR017932">
    <property type="entry name" value="GATase_2_dom"/>
</dbReference>
<feature type="binding site" evidence="9">
    <location>
        <position position="89"/>
    </location>
    <ligand>
        <name>L-glutamine</name>
        <dbReference type="ChEBI" id="CHEBI:58359"/>
    </ligand>
</feature>
<evidence type="ECO:0000256" key="4">
    <source>
        <dbReference type="ARBA" id="ARBA00022741"/>
    </source>
</evidence>
<evidence type="ECO:0000313" key="13">
    <source>
        <dbReference type="Proteomes" id="UP000035462"/>
    </source>
</evidence>
<evidence type="ECO:0000256" key="7">
    <source>
        <dbReference type="ARBA" id="ARBA00048741"/>
    </source>
</evidence>
<dbReference type="CDD" id="cd01991">
    <property type="entry name" value="Asn_synthase_B_C"/>
    <property type="match status" value="1"/>
</dbReference>
<dbReference type="EC" id="6.3.5.4" evidence="3"/>
<dbReference type="AlphaFoldDB" id="A0A837JDM5"/>
<dbReference type="PROSITE" id="PS51278">
    <property type="entry name" value="GATASE_TYPE_2"/>
    <property type="match status" value="1"/>
</dbReference>
<dbReference type="EMBL" id="JAIT01000008">
    <property type="protein sequence ID" value="KLE06823.1"/>
    <property type="molecule type" value="Genomic_DNA"/>
</dbReference>
<dbReference type="PIRSF" id="PIRSF001589">
    <property type="entry name" value="Asn_synthetase_glu-h"/>
    <property type="match status" value="1"/>
</dbReference>
<gene>
    <name evidence="12" type="ORF">AF77_01020</name>
</gene>
<evidence type="ECO:0000256" key="10">
    <source>
        <dbReference type="PIRSR" id="PIRSR001589-3"/>
    </source>
</evidence>
<dbReference type="NCBIfam" id="TIGR01536">
    <property type="entry name" value="asn_synth_AEB"/>
    <property type="match status" value="1"/>
</dbReference>
<dbReference type="RefSeq" id="WP_046994276.1">
    <property type="nucleotide sequence ID" value="NZ_JAIT01000008.1"/>
</dbReference>
<evidence type="ECO:0000256" key="6">
    <source>
        <dbReference type="ARBA" id="ARBA00022962"/>
    </source>
</evidence>
<keyword evidence="6 8" id="KW-0315">Glutamine amidotransferase</keyword>
<evidence type="ECO:0000256" key="8">
    <source>
        <dbReference type="PIRSR" id="PIRSR001589-1"/>
    </source>
</evidence>
<feature type="active site" description="For GATase activity" evidence="8">
    <location>
        <position position="2"/>
    </location>
</feature>
<reference evidence="12 13" key="1">
    <citation type="submission" date="2014-01" db="EMBL/GenBank/DDBJ databases">
        <title>Development of a Comparative Genomic Fingerprinting Assay for High Resolution Genotyping of Arcobacter butzleri.</title>
        <authorList>
            <person name="Webb A.L."/>
            <person name="Inglis G.D."/>
            <person name="Kruczkiewicz P."/>
            <person name="Selinger L.B."/>
            <person name="Taboada E.N."/>
        </authorList>
    </citation>
    <scope>NUCLEOTIDE SEQUENCE [LARGE SCALE GENOMIC DNA]</scope>
    <source>
        <strain evidence="12 13">L352</strain>
    </source>
</reference>
<dbReference type="InterPro" id="IPR033738">
    <property type="entry name" value="AsnB_N"/>
</dbReference>
<comment type="caution">
    <text evidence="12">The sequence shown here is derived from an EMBL/GenBank/DDBJ whole genome shotgun (WGS) entry which is preliminary data.</text>
</comment>
<evidence type="ECO:0000256" key="9">
    <source>
        <dbReference type="PIRSR" id="PIRSR001589-2"/>
    </source>
</evidence>
<comment type="similarity">
    <text evidence="2">Belongs to the asparagine synthetase family.</text>
</comment>
<dbReference type="Pfam" id="PF00733">
    <property type="entry name" value="Asn_synthase"/>
    <property type="match status" value="1"/>
</dbReference>
<comment type="catalytic activity">
    <reaction evidence="7">
        <text>L-aspartate + L-glutamine + ATP + H2O = L-asparagine + L-glutamate + AMP + diphosphate + H(+)</text>
        <dbReference type="Rhea" id="RHEA:12228"/>
        <dbReference type="ChEBI" id="CHEBI:15377"/>
        <dbReference type="ChEBI" id="CHEBI:15378"/>
        <dbReference type="ChEBI" id="CHEBI:29985"/>
        <dbReference type="ChEBI" id="CHEBI:29991"/>
        <dbReference type="ChEBI" id="CHEBI:30616"/>
        <dbReference type="ChEBI" id="CHEBI:33019"/>
        <dbReference type="ChEBI" id="CHEBI:58048"/>
        <dbReference type="ChEBI" id="CHEBI:58359"/>
        <dbReference type="ChEBI" id="CHEBI:456215"/>
        <dbReference type="EC" id="6.3.5.4"/>
    </reaction>
</comment>
<dbReference type="GO" id="GO:0006529">
    <property type="term" value="P:asparagine biosynthetic process"/>
    <property type="evidence" value="ECO:0007669"/>
    <property type="project" value="UniProtKB-KW"/>
</dbReference>
<name>A0A837JDM5_9BACT</name>
<dbReference type="GO" id="GO:0005524">
    <property type="term" value="F:ATP binding"/>
    <property type="evidence" value="ECO:0007669"/>
    <property type="project" value="UniProtKB-KW"/>
</dbReference>
<protein>
    <recommendedName>
        <fullName evidence="3">asparagine synthase (glutamine-hydrolyzing)</fullName>
        <ecNumber evidence="3">6.3.5.4</ecNumber>
    </recommendedName>
</protein>
<dbReference type="PANTHER" id="PTHR43284">
    <property type="entry name" value="ASPARAGINE SYNTHETASE (GLUTAMINE-HYDROLYZING)"/>
    <property type="match status" value="1"/>
</dbReference>
<dbReference type="InterPro" id="IPR001962">
    <property type="entry name" value="Asn_synthase"/>
</dbReference>
<dbReference type="CDD" id="cd00712">
    <property type="entry name" value="AsnB"/>
    <property type="match status" value="1"/>
</dbReference>
<dbReference type="InterPro" id="IPR006426">
    <property type="entry name" value="Asn_synth_AEB"/>
</dbReference>
<accession>A0A837JDM5</accession>
<feature type="binding site" evidence="9">
    <location>
        <position position="279"/>
    </location>
    <ligand>
        <name>ATP</name>
        <dbReference type="ChEBI" id="CHEBI:30616"/>
    </ligand>
</feature>
<dbReference type="Pfam" id="PF13537">
    <property type="entry name" value="GATase_7"/>
    <property type="match status" value="1"/>
</dbReference>
<dbReference type="SUPFAM" id="SSF56235">
    <property type="entry name" value="N-terminal nucleophile aminohydrolases (Ntn hydrolases)"/>
    <property type="match status" value="1"/>
</dbReference>
<dbReference type="Proteomes" id="UP000035462">
    <property type="component" value="Unassembled WGS sequence"/>
</dbReference>
<keyword evidence="8" id="KW-0028">Amino-acid biosynthesis</keyword>
<keyword evidence="5 9" id="KW-0067">ATP-binding</keyword>
<evidence type="ECO:0000259" key="11">
    <source>
        <dbReference type="PROSITE" id="PS51278"/>
    </source>
</evidence>
<feature type="site" description="Important for beta-aspartyl-AMP intermediate formation" evidence="10">
    <location>
        <position position="356"/>
    </location>
</feature>
<evidence type="ECO:0000256" key="2">
    <source>
        <dbReference type="ARBA" id="ARBA00005752"/>
    </source>
</evidence>
<comment type="pathway">
    <text evidence="1">Amino-acid biosynthesis; L-asparagine biosynthesis; L-asparagine from L-aspartate (L-Gln route): step 1/1.</text>
</comment>
<feature type="domain" description="Glutamine amidotransferase type-2" evidence="11">
    <location>
        <begin position="2"/>
        <end position="202"/>
    </location>
</feature>
<organism evidence="12 13">
    <name type="scientific">Aliarcobacter butzleri L352</name>
    <dbReference type="NCBI Taxonomy" id="1447260"/>
    <lineage>
        <taxon>Bacteria</taxon>
        <taxon>Pseudomonadati</taxon>
        <taxon>Campylobacterota</taxon>
        <taxon>Epsilonproteobacteria</taxon>
        <taxon>Campylobacterales</taxon>
        <taxon>Arcobacteraceae</taxon>
        <taxon>Aliarcobacter</taxon>
    </lineage>
</organism>
<dbReference type="GO" id="GO:0004066">
    <property type="term" value="F:asparagine synthase (glutamine-hydrolyzing) activity"/>
    <property type="evidence" value="ECO:0007669"/>
    <property type="project" value="UniProtKB-EC"/>
</dbReference>
<dbReference type="InterPro" id="IPR029055">
    <property type="entry name" value="Ntn_hydrolases_N"/>
</dbReference>
<keyword evidence="4 9" id="KW-0547">Nucleotide-binding</keyword>
<dbReference type="InterPro" id="IPR051786">
    <property type="entry name" value="ASN_synthetase/amidase"/>
</dbReference>
<dbReference type="Gene3D" id="3.40.50.620">
    <property type="entry name" value="HUPs"/>
    <property type="match status" value="1"/>
</dbReference>
<proteinExistence type="inferred from homology"/>
<evidence type="ECO:0000256" key="3">
    <source>
        <dbReference type="ARBA" id="ARBA00012737"/>
    </source>
</evidence>
<feature type="binding site" evidence="9">
    <location>
        <position position="252"/>
    </location>
    <ligand>
        <name>ATP</name>
        <dbReference type="ChEBI" id="CHEBI:30616"/>
    </ligand>
</feature>
<dbReference type="PANTHER" id="PTHR43284:SF1">
    <property type="entry name" value="ASPARAGINE SYNTHETASE"/>
    <property type="match status" value="1"/>
</dbReference>